<dbReference type="InterPro" id="IPR036249">
    <property type="entry name" value="Thioredoxin-like_sf"/>
</dbReference>
<dbReference type="Proteomes" id="UP001153636">
    <property type="component" value="Chromosome 5"/>
</dbReference>
<feature type="compositionally biased region" description="Basic and acidic residues" evidence="7">
    <location>
        <begin position="207"/>
        <end position="216"/>
    </location>
</feature>
<evidence type="ECO:0000256" key="5">
    <source>
        <dbReference type="ARBA" id="ARBA00041575"/>
    </source>
</evidence>
<feature type="compositionally biased region" description="Basic and acidic residues" evidence="7">
    <location>
        <begin position="241"/>
        <end position="261"/>
    </location>
</feature>
<dbReference type="OrthoDB" id="2445133at2759"/>
<evidence type="ECO:0000256" key="3">
    <source>
        <dbReference type="ARBA" id="ARBA00038812"/>
    </source>
</evidence>
<dbReference type="SUPFAM" id="SSF54236">
    <property type="entry name" value="Ubiquitin-like"/>
    <property type="match status" value="1"/>
</dbReference>
<feature type="region of interest" description="Disordered" evidence="7">
    <location>
        <begin position="241"/>
        <end position="272"/>
    </location>
</feature>
<accession>A0A9P0GF24</accession>
<name>A0A9P0GF24_9CUCU</name>
<evidence type="ECO:0000256" key="2">
    <source>
        <dbReference type="ARBA" id="ARBA00023230"/>
    </source>
</evidence>
<dbReference type="SUPFAM" id="SSF52833">
    <property type="entry name" value="Thioredoxin-like"/>
    <property type="match status" value="1"/>
</dbReference>
<dbReference type="Pfam" id="PF00789">
    <property type="entry name" value="UBX"/>
    <property type="match status" value="1"/>
</dbReference>
<feature type="region of interest" description="Disordered" evidence="7">
    <location>
        <begin position="306"/>
        <end position="358"/>
    </location>
</feature>
<feature type="compositionally biased region" description="Low complexity" evidence="7">
    <location>
        <begin position="313"/>
        <end position="337"/>
    </location>
</feature>
<dbReference type="Gene3D" id="3.10.20.90">
    <property type="entry name" value="Phosphatidylinositol 3-kinase Catalytic Subunit, Chain A, domain 1"/>
    <property type="match status" value="1"/>
</dbReference>
<sequence length="523" mass="58763">MKWYSGGIAEAITYSKSRGSVFVVYIEGTDEISQKITELIDNGELGHKLEQDCFVAIKLQGGSIEHQQFSEIYKGPTIPSIYLIGKNGVPLDIITGKDNLDNICQKIDNTLSKAGVNVHHISGVSGSVSSDNFIKNELAAADNPKVVCDTEVCKIVDNKSPEDDSAKTINSEVLLNKEKENSNNDEMLKENIEEKEDESQLVKLVEEKKEEEKKDEIPDDSLDLSADEKVQRAKELLELRRQQKEQEEKESERQKELERRKMGANVQQLKKWQEDQEMKQLKEEREREKRENQQARERVLAQIAQDRAERLSRSQSSSPPSAPESSKSAPQSQSPPKVTSNTTRLQFKLPDGSSSTHEFENSDTLDIVICYIKSNLPLPFSNFTLSTVFPRREFTKNDYSQTLVDLQLSPTAVILILPQNSGPVASNPGGSLTALIYSLLSPIFGLFDYLKSLVFGTPSSSGRPQKRPPPDEPMESQRFSNSKRKVTDPSTVVRRQGNIHRLSDTNDSDDENNTWNGNSTQQM</sequence>
<comment type="subcellular location">
    <subcellularLocation>
        <location evidence="1">Endoplasmic reticulum membrane</location>
        <topology evidence="1">Peripheral membrane protein</topology>
    </subcellularLocation>
</comment>
<dbReference type="GO" id="GO:0005789">
    <property type="term" value="C:endoplasmic reticulum membrane"/>
    <property type="evidence" value="ECO:0007669"/>
    <property type="project" value="UniProtKB-SubCell"/>
</dbReference>
<proteinExistence type="predicted"/>
<dbReference type="PANTHER" id="PTHR46424">
    <property type="entry name" value="UBX DOMAIN-CONTAINING PROTEIN 4"/>
    <property type="match status" value="1"/>
</dbReference>
<protein>
    <recommendedName>
        <fullName evidence="4">UBX domain-containing protein 4</fullName>
    </recommendedName>
    <alternativeName>
        <fullName evidence="5">UBX domain-containing protein 2</fullName>
    </alternativeName>
</protein>
<comment type="function">
    <text evidence="6">Involved in endoplasmic reticulum-associated protein degradation (ERAD). Acts as a platform to recruit both UBQLN1 and VCP to the ER during ERAD.</text>
</comment>
<dbReference type="SMART" id="SM00166">
    <property type="entry name" value="UBX"/>
    <property type="match status" value="1"/>
</dbReference>
<gene>
    <name evidence="9" type="ORF">PSYICH_LOCUS11067</name>
</gene>
<evidence type="ECO:0000313" key="10">
    <source>
        <dbReference type="Proteomes" id="UP001153636"/>
    </source>
</evidence>
<comment type="subunit">
    <text evidence="3">Directly interacts with VCP. Interacts with UBQLN1. Forms a complex with VCP and UBQLN1.</text>
</comment>
<feature type="region of interest" description="Disordered" evidence="7">
    <location>
        <begin position="458"/>
        <end position="523"/>
    </location>
</feature>
<dbReference type="Pfam" id="PF23187">
    <property type="entry name" value="UBX7_N"/>
    <property type="match status" value="1"/>
</dbReference>
<keyword evidence="10" id="KW-1185">Reference proteome</keyword>
<evidence type="ECO:0000256" key="4">
    <source>
        <dbReference type="ARBA" id="ARBA00040925"/>
    </source>
</evidence>
<dbReference type="GO" id="GO:0006986">
    <property type="term" value="P:response to unfolded protein"/>
    <property type="evidence" value="ECO:0007669"/>
    <property type="project" value="UniProtKB-KW"/>
</dbReference>
<dbReference type="CDD" id="cd16117">
    <property type="entry name" value="UBX_UBXN4"/>
    <property type="match status" value="1"/>
</dbReference>
<dbReference type="GO" id="GO:0036503">
    <property type="term" value="P:ERAD pathway"/>
    <property type="evidence" value="ECO:0007669"/>
    <property type="project" value="TreeGrafter"/>
</dbReference>
<dbReference type="PROSITE" id="PS50033">
    <property type="entry name" value="UBX"/>
    <property type="match status" value="1"/>
</dbReference>
<dbReference type="EMBL" id="OV651817">
    <property type="protein sequence ID" value="CAH1111123.1"/>
    <property type="molecule type" value="Genomic_DNA"/>
</dbReference>
<keyword evidence="2" id="KW-0834">Unfolded protein response</keyword>
<feature type="domain" description="UBX" evidence="8">
    <location>
        <begin position="338"/>
        <end position="416"/>
    </location>
</feature>
<evidence type="ECO:0000256" key="6">
    <source>
        <dbReference type="ARBA" id="ARBA00046062"/>
    </source>
</evidence>
<feature type="region of interest" description="Disordered" evidence="7">
    <location>
        <begin position="207"/>
        <end position="227"/>
    </location>
</feature>
<dbReference type="AlphaFoldDB" id="A0A9P0GF24"/>
<evidence type="ECO:0000259" key="8">
    <source>
        <dbReference type="PROSITE" id="PS50033"/>
    </source>
</evidence>
<evidence type="ECO:0000313" key="9">
    <source>
        <dbReference type="EMBL" id="CAH1111123.1"/>
    </source>
</evidence>
<evidence type="ECO:0000256" key="1">
    <source>
        <dbReference type="ARBA" id="ARBA00004406"/>
    </source>
</evidence>
<reference evidence="9" key="1">
    <citation type="submission" date="2022-01" db="EMBL/GenBank/DDBJ databases">
        <authorList>
            <person name="King R."/>
        </authorList>
    </citation>
    <scope>NUCLEOTIDE SEQUENCE</scope>
</reference>
<dbReference type="PANTHER" id="PTHR46424:SF1">
    <property type="entry name" value="UBX DOMAIN-CONTAINING PROTEIN 4"/>
    <property type="match status" value="1"/>
</dbReference>
<organism evidence="9 10">
    <name type="scientific">Psylliodes chrysocephalus</name>
    <dbReference type="NCBI Taxonomy" id="3402493"/>
    <lineage>
        <taxon>Eukaryota</taxon>
        <taxon>Metazoa</taxon>
        <taxon>Ecdysozoa</taxon>
        <taxon>Arthropoda</taxon>
        <taxon>Hexapoda</taxon>
        <taxon>Insecta</taxon>
        <taxon>Pterygota</taxon>
        <taxon>Neoptera</taxon>
        <taxon>Endopterygota</taxon>
        <taxon>Coleoptera</taxon>
        <taxon>Polyphaga</taxon>
        <taxon>Cucujiformia</taxon>
        <taxon>Chrysomeloidea</taxon>
        <taxon>Chrysomelidae</taxon>
        <taxon>Galerucinae</taxon>
        <taxon>Alticini</taxon>
        <taxon>Psylliodes</taxon>
    </lineage>
</organism>
<dbReference type="InterPro" id="IPR001012">
    <property type="entry name" value="UBX_dom"/>
</dbReference>
<evidence type="ECO:0000256" key="7">
    <source>
        <dbReference type="SAM" id="MobiDB-lite"/>
    </source>
</evidence>
<dbReference type="InterPro" id="IPR029071">
    <property type="entry name" value="Ubiquitin-like_domsf"/>
</dbReference>